<feature type="domain" description="Metallo-beta-lactamase" evidence="1">
    <location>
        <begin position="21"/>
        <end position="206"/>
    </location>
</feature>
<dbReference type="AlphaFoldDB" id="A0A1U7EWQ2"/>
<dbReference type="InterPro" id="IPR050855">
    <property type="entry name" value="NDM-1-like"/>
</dbReference>
<evidence type="ECO:0000259" key="1">
    <source>
        <dbReference type="SMART" id="SM00849"/>
    </source>
</evidence>
<dbReference type="STRING" id="348780.NP_2870A"/>
<evidence type="ECO:0000313" key="3">
    <source>
        <dbReference type="Proteomes" id="UP000002698"/>
    </source>
</evidence>
<accession>A0A1U7EWQ2</accession>
<dbReference type="InterPro" id="IPR036866">
    <property type="entry name" value="RibonucZ/Hydroxyglut_hydro"/>
</dbReference>
<dbReference type="KEGG" id="nph:NP_2870A"/>
<dbReference type="InterPro" id="IPR001279">
    <property type="entry name" value="Metallo-B-lactamas"/>
</dbReference>
<proteinExistence type="predicted"/>
<dbReference type="HOGENOM" id="CLU_030571_2_4_2"/>
<name>A0A1U7EWQ2_NATPD</name>
<dbReference type="Proteomes" id="UP000002698">
    <property type="component" value="Chromosome"/>
</dbReference>
<evidence type="ECO:0000313" key="2">
    <source>
        <dbReference type="EMBL" id="CAI49526.1"/>
    </source>
</evidence>
<dbReference type="CDD" id="cd07721">
    <property type="entry name" value="yflN-like_MBL-fold"/>
    <property type="match status" value="1"/>
</dbReference>
<dbReference type="GeneID" id="3701577"/>
<dbReference type="OrthoDB" id="197151at2157"/>
<dbReference type="eggNOG" id="arCOG00504">
    <property type="taxonomic scope" value="Archaea"/>
</dbReference>
<dbReference type="Pfam" id="PF00753">
    <property type="entry name" value="Lactamase_B"/>
    <property type="match status" value="1"/>
</dbReference>
<dbReference type="Gene3D" id="3.60.15.10">
    <property type="entry name" value="Ribonuclease Z/Hydroxyacylglutathione hydrolase-like"/>
    <property type="match status" value="1"/>
</dbReference>
<dbReference type="PANTHER" id="PTHR42951:SF4">
    <property type="entry name" value="ACYL-COENZYME A THIOESTERASE MBLAC2"/>
    <property type="match status" value="1"/>
</dbReference>
<dbReference type="RefSeq" id="WP_011323151.1">
    <property type="nucleotide sequence ID" value="NC_007426.1"/>
</dbReference>
<dbReference type="SUPFAM" id="SSF56281">
    <property type="entry name" value="Metallo-hydrolase/oxidoreductase"/>
    <property type="match status" value="1"/>
</dbReference>
<dbReference type="EnsemblBacteria" id="CAI49526">
    <property type="protein sequence ID" value="CAI49526"/>
    <property type="gene ID" value="NP_2870A"/>
</dbReference>
<organism evidence="2 3">
    <name type="scientific">Natronomonas pharaonis (strain ATCC 35678 / DSM 2160 / CIP 103997 / JCM 8858 / NBRC 14720 / NCIMB 2260 / Gabara)</name>
    <name type="common">Halobacterium pharaonis</name>
    <dbReference type="NCBI Taxonomy" id="348780"/>
    <lineage>
        <taxon>Archaea</taxon>
        <taxon>Methanobacteriati</taxon>
        <taxon>Methanobacteriota</taxon>
        <taxon>Stenosarchaea group</taxon>
        <taxon>Halobacteria</taxon>
        <taxon>Halobacteriales</taxon>
        <taxon>Natronomonadaceae</taxon>
        <taxon>Natronomonas</taxon>
    </lineage>
</organism>
<gene>
    <name evidence="2" type="ordered locus">NP_2870A</name>
</gene>
<dbReference type="EMBL" id="CR936257">
    <property type="protein sequence ID" value="CAI49526.1"/>
    <property type="molecule type" value="Genomic_DNA"/>
</dbReference>
<dbReference type="SMART" id="SM00849">
    <property type="entry name" value="Lactamase_B"/>
    <property type="match status" value="1"/>
</dbReference>
<reference evidence="2 3" key="1">
    <citation type="journal article" date="2005" name="Genome Res.">
        <title>Living with two extremes: conclusions from the genome sequence of Natronomonas pharaonis.</title>
        <authorList>
            <person name="Falb M."/>
            <person name="Pfeiffer F."/>
            <person name="Palm P."/>
            <person name="Rodewald K."/>
            <person name="Hickmann V."/>
            <person name="Tittor J."/>
            <person name="Oesterhelt D."/>
        </authorList>
    </citation>
    <scope>NUCLEOTIDE SEQUENCE [LARGE SCALE GENOMIC DNA]</scope>
    <source>
        <strain evidence="3">ATCC 35678 / DSM 2160 / CIP 103997 / JCM 8858 / NBRC 14720 / NCIMB 2260 / Gabara</strain>
    </source>
</reference>
<sequence length="232" mass="25986">MARAVTDGVYRLDIAWPEPVGANAYLVDDGEVTLVDAGVPFPRRSLSGELRSLGYSLDDIDRVLVTHYDIDHVGGLARIDIDVPVYIGALDRRLVRRAWSPPWRHHKGVFHRVVRRWYSLSDYDLRPVEDDDTIGAFRTFHTPGHNPGHTVYIHDETETAMLGDLVWATDGGFVPPPWLDSYDTARLAESIARVAQESFAHACVGHGPVVSPDAAERLRSLVVRRFGADRLR</sequence>
<protein>
    <submittedName>
        <fullName evidence="2">Beta-lactamase domain protein</fullName>
    </submittedName>
</protein>
<keyword evidence="3" id="KW-1185">Reference proteome</keyword>
<dbReference type="PANTHER" id="PTHR42951">
    <property type="entry name" value="METALLO-BETA-LACTAMASE DOMAIN-CONTAINING"/>
    <property type="match status" value="1"/>
</dbReference>